<dbReference type="Pfam" id="PF26572">
    <property type="entry name" value="DUF8185"/>
    <property type="match status" value="2"/>
</dbReference>
<feature type="domain" description="DUF8010" evidence="2">
    <location>
        <begin position="21"/>
        <end position="122"/>
    </location>
</feature>
<evidence type="ECO:0000313" key="5">
    <source>
        <dbReference type="Proteomes" id="UP001500236"/>
    </source>
</evidence>
<reference evidence="5" key="1">
    <citation type="journal article" date="2019" name="Int. J. Syst. Evol. Microbiol.">
        <title>The Global Catalogue of Microorganisms (GCM) 10K type strain sequencing project: providing services to taxonomists for standard genome sequencing and annotation.</title>
        <authorList>
            <consortium name="The Broad Institute Genomics Platform"/>
            <consortium name="The Broad Institute Genome Sequencing Center for Infectious Disease"/>
            <person name="Wu L."/>
            <person name="Ma J."/>
        </authorList>
    </citation>
    <scope>NUCLEOTIDE SEQUENCE [LARGE SCALE GENOMIC DNA]</scope>
    <source>
        <strain evidence="5">JCM 14309</strain>
    </source>
</reference>
<evidence type="ECO:0000256" key="1">
    <source>
        <dbReference type="SAM" id="MobiDB-lite"/>
    </source>
</evidence>
<gene>
    <name evidence="4" type="ORF">GCM10010529_03840</name>
</gene>
<proteinExistence type="predicted"/>
<keyword evidence="5" id="KW-1185">Reference proteome</keyword>
<evidence type="ECO:0008006" key="6">
    <source>
        <dbReference type="Google" id="ProtNLM"/>
    </source>
</evidence>
<sequence>MTSTPGPRSPDPSSARASEEPRELHFAEAVALQDLHTYIRRARRIQEQGVRLQAVGTVLAAWVPVMTPSSLVGRLPAVLGLRTMALTRSSRADVTVELSAITERLARMNPAETVLPLPPSRLSVPWAAVTPPRTGWQPLGELEDDVVRAAAEHGIAEIARTVPETAGAAVVEQVRERVWGRSLAETAAESTAGASTDDVQAESAPADPADGPAASEGTAASAAAQAVPAGAAFGSHALNFLSPEGSGGRTAVHGLGRWLRLSSAGGHILCRRTGI</sequence>
<dbReference type="EMBL" id="BAAAVT010000002">
    <property type="protein sequence ID" value="GAA3053028.1"/>
    <property type="molecule type" value="Genomic_DNA"/>
</dbReference>
<dbReference type="Pfam" id="PF26035">
    <property type="entry name" value="DUF8010"/>
    <property type="match status" value="1"/>
</dbReference>
<protein>
    <recommendedName>
        <fullName evidence="6">DUF222 domain-containing protein</fullName>
    </recommendedName>
</protein>
<evidence type="ECO:0000259" key="2">
    <source>
        <dbReference type="Pfam" id="PF26035"/>
    </source>
</evidence>
<feature type="domain" description="DUF8185" evidence="3">
    <location>
        <begin position="131"/>
        <end position="186"/>
    </location>
</feature>
<dbReference type="InterPro" id="IPR058498">
    <property type="entry name" value="DUF8185"/>
</dbReference>
<organism evidence="4 5">
    <name type="scientific">Nesterenkonia aethiopica</name>
    <dbReference type="NCBI Taxonomy" id="269144"/>
    <lineage>
        <taxon>Bacteria</taxon>
        <taxon>Bacillati</taxon>
        <taxon>Actinomycetota</taxon>
        <taxon>Actinomycetes</taxon>
        <taxon>Micrococcales</taxon>
        <taxon>Micrococcaceae</taxon>
        <taxon>Nesterenkonia</taxon>
    </lineage>
</organism>
<dbReference type="Proteomes" id="UP001500236">
    <property type="component" value="Unassembled WGS sequence"/>
</dbReference>
<feature type="region of interest" description="Disordered" evidence="1">
    <location>
        <begin position="1"/>
        <end position="22"/>
    </location>
</feature>
<accession>A0ABP6LNQ5</accession>
<evidence type="ECO:0000259" key="3">
    <source>
        <dbReference type="Pfam" id="PF26572"/>
    </source>
</evidence>
<dbReference type="RefSeq" id="WP_344682954.1">
    <property type="nucleotide sequence ID" value="NZ_BAAAVT010000002.1"/>
</dbReference>
<evidence type="ECO:0000313" key="4">
    <source>
        <dbReference type="EMBL" id="GAA3053028.1"/>
    </source>
</evidence>
<feature type="domain" description="DUF8185" evidence="3">
    <location>
        <begin position="191"/>
        <end position="273"/>
    </location>
</feature>
<name>A0ABP6LNQ5_9MICC</name>
<comment type="caution">
    <text evidence="4">The sequence shown here is derived from an EMBL/GenBank/DDBJ whole genome shotgun (WGS) entry which is preliminary data.</text>
</comment>
<feature type="region of interest" description="Disordered" evidence="1">
    <location>
        <begin position="185"/>
        <end position="221"/>
    </location>
</feature>
<dbReference type="InterPro" id="IPR058323">
    <property type="entry name" value="DUF8010"/>
</dbReference>